<gene>
    <name evidence="12" type="ORF">FVE85_2504</name>
</gene>
<feature type="region of interest" description="Disordered" evidence="10">
    <location>
        <begin position="487"/>
        <end position="506"/>
    </location>
</feature>
<feature type="region of interest" description="Disordered" evidence="10">
    <location>
        <begin position="361"/>
        <end position="381"/>
    </location>
</feature>
<dbReference type="PROSITE" id="PS00107">
    <property type="entry name" value="PROTEIN_KINASE_ATP"/>
    <property type="match status" value="1"/>
</dbReference>
<feature type="binding site" evidence="7">
    <location>
        <begin position="202"/>
        <end position="203"/>
    </location>
    <ligand>
        <name>ATP</name>
        <dbReference type="ChEBI" id="CHEBI:30616"/>
    </ligand>
</feature>
<dbReference type="Gene3D" id="1.10.510.10">
    <property type="entry name" value="Transferase(Phosphotransferase) domain 1"/>
    <property type="match status" value="1"/>
</dbReference>
<feature type="binding site" evidence="7">
    <location>
        <position position="216"/>
    </location>
    <ligand>
        <name>ATP</name>
        <dbReference type="ChEBI" id="CHEBI:30616"/>
    </ligand>
</feature>
<feature type="binding site" evidence="9">
    <location>
        <position position="102"/>
    </location>
    <ligand>
        <name>ATP</name>
        <dbReference type="ChEBI" id="CHEBI:30616"/>
    </ligand>
</feature>
<feature type="region of interest" description="Disordered" evidence="10">
    <location>
        <begin position="614"/>
        <end position="635"/>
    </location>
</feature>
<keyword evidence="1" id="KW-0723">Serine/threonine-protein kinase</keyword>
<dbReference type="Proteomes" id="UP000324585">
    <property type="component" value="Unassembled WGS sequence"/>
</dbReference>
<feature type="compositionally biased region" description="Low complexity" evidence="10">
    <location>
        <begin position="396"/>
        <end position="410"/>
    </location>
</feature>
<evidence type="ECO:0000256" key="2">
    <source>
        <dbReference type="ARBA" id="ARBA00022679"/>
    </source>
</evidence>
<organism evidence="12 13">
    <name type="scientific">Porphyridium purpureum</name>
    <name type="common">Red alga</name>
    <name type="synonym">Porphyridium cruentum</name>
    <dbReference type="NCBI Taxonomy" id="35688"/>
    <lineage>
        <taxon>Eukaryota</taxon>
        <taxon>Rhodophyta</taxon>
        <taxon>Bangiophyceae</taxon>
        <taxon>Porphyridiales</taxon>
        <taxon>Porphyridiaceae</taxon>
        <taxon>Porphyridium</taxon>
    </lineage>
</organism>
<dbReference type="Pfam" id="PF00069">
    <property type="entry name" value="Pkinase"/>
    <property type="match status" value="1"/>
</dbReference>
<dbReference type="InterPro" id="IPR000719">
    <property type="entry name" value="Prot_kinase_dom"/>
</dbReference>
<evidence type="ECO:0000259" key="11">
    <source>
        <dbReference type="PROSITE" id="PS50011"/>
    </source>
</evidence>
<dbReference type="InterPro" id="IPR017441">
    <property type="entry name" value="Protein_kinase_ATP_BS"/>
</dbReference>
<evidence type="ECO:0000256" key="9">
    <source>
        <dbReference type="PROSITE-ProRule" id="PRU10141"/>
    </source>
</evidence>
<dbReference type="SMART" id="SM00220">
    <property type="entry name" value="S_TKc"/>
    <property type="match status" value="1"/>
</dbReference>
<dbReference type="InterPro" id="IPR011009">
    <property type="entry name" value="Kinase-like_dom_sf"/>
</dbReference>
<dbReference type="PROSITE" id="PS50011">
    <property type="entry name" value="PROTEIN_KINASE_DOM"/>
    <property type="match status" value="1"/>
</dbReference>
<protein>
    <submittedName>
        <fullName evidence="12">Hormonally up-regulated neu tumor-associated kinase</fullName>
    </submittedName>
</protein>
<feature type="active site" description="Proton acceptor" evidence="6">
    <location>
        <position position="198"/>
    </location>
</feature>
<dbReference type="AlphaFoldDB" id="A0A5J4YJB9"/>
<evidence type="ECO:0000256" key="1">
    <source>
        <dbReference type="ARBA" id="ARBA00022527"/>
    </source>
</evidence>
<dbReference type="InterPro" id="IPR030616">
    <property type="entry name" value="Aur-like"/>
</dbReference>
<feature type="compositionally biased region" description="Polar residues" evidence="10">
    <location>
        <begin position="412"/>
        <end position="438"/>
    </location>
</feature>
<evidence type="ECO:0000313" key="12">
    <source>
        <dbReference type="EMBL" id="KAA8491489.1"/>
    </source>
</evidence>
<dbReference type="SUPFAM" id="SSF56112">
    <property type="entry name" value="Protein kinase-like (PK-like)"/>
    <property type="match status" value="1"/>
</dbReference>
<dbReference type="GO" id="GO:0004674">
    <property type="term" value="F:protein serine/threonine kinase activity"/>
    <property type="evidence" value="ECO:0007669"/>
    <property type="project" value="UniProtKB-KW"/>
</dbReference>
<dbReference type="FunFam" id="1.10.510.10:FF:000571">
    <property type="entry name" value="Maternal embryonic leucine zipper kinase"/>
    <property type="match status" value="1"/>
</dbReference>
<dbReference type="InterPro" id="IPR008271">
    <property type="entry name" value="Ser/Thr_kinase_AS"/>
</dbReference>
<keyword evidence="3 7" id="KW-0547">Nucleotide-binding</keyword>
<evidence type="ECO:0000256" key="3">
    <source>
        <dbReference type="ARBA" id="ARBA00022741"/>
    </source>
</evidence>
<keyword evidence="4 12" id="KW-0418">Kinase</keyword>
<dbReference type="GO" id="GO:0005524">
    <property type="term" value="F:ATP binding"/>
    <property type="evidence" value="ECO:0007669"/>
    <property type="project" value="UniProtKB-UniRule"/>
</dbReference>
<sequence length="763" mass="82592">MDQQHRQPVCAVGGRRHNRDGARRGQYAGRRMCAPDGHAYGARAGAARGAHELPPGSAAAHHAQIGSFVLGDPLGSGSYAHVRKCRHVDTGQEFAVKVIPIKASQRTAPGSAGRNADSHLVREAKMLKLLRHKNIVCVHSVLRSRTALFVVMDLMDRGSLAQIVRQGGALPEPRARGYARQILEAVAYVHSMGVVHRDIKLENIMLDVHDCVRLIDFGMSIMDPLALRQPRALWKNVCGTPAYMSPEMVSRRYAGARLTWDAPDIWAVGVCIFIMLTGRFPFVGSSNRELQSEILSVKPTDRLPSHVSAAAVDLIQRMLVREPAQRGSIQALLTHEWFSQDSPSNCSSSVTDSETVRQANGAAVQSAGQPTHLSSSAAVSSVKPPELSLLGRVSELAPASPPASTLTPSPRDLNNSGSSVGTFGSAWPSSKTSSMTTRPSLEEVIVIASREPNPALDSESGHGRHQSALVQALDAWFGARTTSNRALLTPQRNDSPLRGQSTQSSNTSLLAIVRGAKYDGDVENVSPAAESAPHSNLEQEAPWEDHAFASAGFSAHKHVAREPSVASPSKRELCGSGSMVSARKWLQKGGGSKSQIGIGTTYSSKSLSLMSPVMTRMSSRSPSVSRRSPLASGSPRWAACSSSAILTAAGKFNVVELNRGICEEDFWGARDRKEMRRSRSECDRVDAGRAPPPQRLLYDKNLLRRTRSFERMRTWNVDVSLLEECLTVALFELQLPLSAGKIESVKRQPSDVVEALSRSESFD</sequence>
<dbReference type="PROSITE" id="PS00108">
    <property type="entry name" value="PROTEIN_KINASE_ST"/>
    <property type="match status" value="1"/>
</dbReference>
<comment type="caution">
    <text evidence="12">The sequence shown here is derived from an EMBL/GenBank/DDBJ whole genome shotgun (WGS) entry which is preliminary data.</text>
</comment>
<evidence type="ECO:0000256" key="6">
    <source>
        <dbReference type="PIRSR" id="PIRSR630616-1"/>
    </source>
</evidence>
<dbReference type="PANTHER" id="PTHR24350">
    <property type="entry name" value="SERINE/THREONINE-PROTEIN KINASE IAL-RELATED"/>
    <property type="match status" value="1"/>
</dbReference>
<evidence type="ECO:0000256" key="4">
    <source>
        <dbReference type="ARBA" id="ARBA00022777"/>
    </source>
</evidence>
<feature type="compositionally biased region" description="Low complexity" evidence="10">
    <location>
        <begin position="614"/>
        <end position="629"/>
    </location>
</feature>
<accession>A0A5J4YJB9</accession>
<dbReference type="OrthoDB" id="193931at2759"/>
<name>A0A5J4YJB9_PORPP</name>
<feature type="cross-link" description="Glycyl lysine isopeptide (Lys-Gly) (interchain with G-Cter in SUMO2)" evidence="8">
    <location>
        <position position="200"/>
    </location>
</feature>
<evidence type="ECO:0000256" key="8">
    <source>
        <dbReference type="PIRSR" id="PIRSR630616-3"/>
    </source>
</evidence>
<proteinExistence type="predicted"/>
<keyword evidence="2" id="KW-0808">Transferase</keyword>
<evidence type="ECO:0000256" key="10">
    <source>
        <dbReference type="SAM" id="MobiDB-lite"/>
    </source>
</evidence>
<dbReference type="OMA" id="LTHEWFS"/>
<feature type="region of interest" description="Disordered" evidence="10">
    <location>
        <begin position="1"/>
        <end position="24"/>
    </location>
</feature>
<keyword evidence="13" id="KW-1185">Reference proteome</keyword>
<dbReference type="EMBL" id="VRMN01000013">
    <property type="protein sequence ID" value="KAA8491489.1"/>
    <property type="molecule type" value="Genomic_DNA"/>
</dbReference>
<evidence type="ECO:0000256" key="7">
    <source>
        <dbReference type="PIRSR" id="PIRSR630616-2"/>
    </source>
</evidence>
<feature type="binding site" evidence="7">
    <location>
        <position position="97"/>
    </location>
    <ligand>
        <name>ATP</name>
        <dbReference type="ChEBI" id="CHEBI:30616"/>
    </ligand>
</feature>
<feature type="domain" description="Protein kinase" evidence="11">
    <location>
        <begin position="68"/>
        <end position="338"/>
    </location>
</feature>
<evidence type="ECO:0000313" key="13">
    <source>
        <dbReference type="Proteomes" id="UP000324585"/>
    </source>
</evidence>
<reference evidence="13" key="1">
    <citation type="journal article" date="2019" name="Nat. Commun.">
        <title>Expansion of phycobilisome linker gene families in mesophilic red algae.</title>
        <authorList>
            <person name="Lee J."/>
            <person name="Kim D."/>
            <person name="Bhattacharya D."/>
            <person name="Yoon H.S."/>
        </authorList>
    </citation>
    <scope>NUCLEOTIDE SEQUENCE [LARGE SCALE GENOMIC DNA]</scope>
    <source>
        <strain evidence="13">CCMP 1328</strain>
    </source>
</reference>
<feature type="region of interest" description="Disordered" evidence="10">
    <location>
        <begin position="396"/>
        <end position="438"/>
    </location>
</feature>
<evidence type="ECO:0000256" key="5">
    <source>
        <dbReference type="ARBA" id="ARBA00022840"/>
    </source>
</evidence>
<keyword evidence="5 7" id="KW-0067">ATP-binding</keyword>